<organism evidence="10 11">
    <name type="scientific">Qipengyuania aquimaris</name>
    <dbReference type="NCBI Taxonomy" id="255984"/>
    <lineage>
        <taxon>Bacteria</taxon>
        <taxon>Pseudomonadati</taxon>
        <taxon>Pseudomonadota</taxon>
        <taxon>Alphaproteobacteria</taxon>
        <taxon>Sphingomonadales</taxon>
        <taxon>Erythrobacteraceae</taxon>
        <taxon>Qipengyuania</taxon>
    </lineage>
</organism>
<gene>
    <name evidence="10" type="ORF">KUV31_03080</name>
</gene>
<dbReference type="PANTHER" id="PTHR10680:SF14">
    <property type="entry name" value="PEPTIDYL-GLYCINE ALPHA-AMIDATING MONOOXYGENASE"/>
    <property type="match status" value="1"/>
</dbReference>
<keyword evidence="4" id="KW-0732">Signal</keyword>
<dbReference type="EMBL" id="JAHVKP010000001">
    <property type="protein sequence ID" value="MBY6217319.1"/>
    <property type="molecule type" value="Genomic_DNA"/>
</dbReference>
<dbReference type="PRINTS" id="PR00790">
    <property type="entry name" value="PAMONOXGNASE"/>
</dbReference>
<dbReference type="Proteomes" id="UP000824927">
    <property type="component" value="Unassembled WGS sequence"/>
</dbReference>
<keyword evidence="7" id="KW-0325">Glycoprotein</keyword>
<dbReference type="GO" id="GO:0016020">
    <property type="term" value="C:membrane"/>
    <property type="evidence" value="ECO:0007669"/>
    <property type="project" value="InterPro"/>
</dbReference>
<dbReference type="InterPro" id="IPR000720">
    <property type="entry name" value="PHM/PAL"/>
</dbReference>
<dbReference type="InterPro" id="IPR001258">
    <property type="entry name" value="NHL_repeat"/>
</dbReference>
<dbReference type="CDD" id="cd14958">
    <property type="entry name" value="NHL_PAL_like"/>
    <property type="match status" value="1"/>
</dbReference>
<dbReference type="GO" id="GO:0046872">
    <property type="term" value="F:metal ion binding"/>
    <property type="evidence" value="ECO:0007669"/>
    <property type="project" value="UniProtKB-KW"/>
</dbReference>
<comment type="cofactor">
    <cofactor evidence="1">
        <name>Zn(2+)</name>
        <dbReference type="ChEBI" id="CHEBI:29105"/>
    </cofactor>
</comment>
<evidence type="ECO:0000256" key="5">
    <source>
        <dbReference type="ARBA" id="ARBA00022737"/>
    </source>
</evidence>
<evidence type="ECO:0000313" key="11">
    <source>
        <dbReference type="Proteomes" id="UP000824927"/>
    </source>
</evidence>
<evidence type="ECO:0000256" key="6">
    <source>
        <dbReference type="ARBA" id="ARBA00023157"/>
    </source>
</evidence>
<reference evidence="10" key="1">
    <citation type="submission" date="2021-06" db="EMBL/GenBank/DDBJ databases">
        <title>50 bacteria genomes isolated from Dapeng, Shenzhen, China.</title>
        <authorList>
            <person name="Zheng W."/>
            <person name="Yu S."/>
            <person name="Huang Y."/>
        </authorList>
    </citation>
    <scope>NUCLEOTIDE SEQUENCE</scope>
    <source>
        <strain evidence="10">DP4N28-2</strain>
    </source>
</reference>
<feature type="repeat" description="NHL" evidence="9">
    <location>
        <begin position="190"/>
        <end position="228"/>
    </location>
</feature>
<protein>
    <recommendedName>
        <fullName evidence="2">peptidylamidoglycolate lyase</fullName>
        <ecNumber evidence="2">4.3.2.5</ecNumber>
    </recommendedName>
</protein>
<accession>A0A9Q3RZD7</accession>
<dbReference type="SUPFAM" id="SSF63829">
    <property type="entry name" value="Calcium-dependent phosphotriesterase"/>
    <property type="match status" value="1"/>
</dbReference>
<keyword evidence="6" id="KW-1015">Disulfide bond</keyword>
<evidence type="ECO:0000256" key="9">
    <source>
        <dbReference type="PROSITE-ProRule" id="PRU00504"/>
    </source>
</evidence>
<evidence type="ECO:0000256" key="1">
    <source>
        <dbReference type="ARBA" id="ARBA00001947"/>
    </source>
</evidence>
<dbReference type="GO" id="GO:0004598">
    <property type="term" value="F:peptidylamidoglycolate lyase activity"/>
    <property type="evidence" value="ECO:0007669"/>
    <property type="project" value="UniProtKB-EC"/>
</dbReference>
<dbReference type="RefSeq" id="WP_222404462.1">
    <property type="nucleotide sequence ID" value="NZ_JAHVKP010000001.1"/>
</dbReference>
<dbReference type="PROSITE" id="PS51257">
    <property type="entry name" value="PROKAR_LIPOPROTEIN"/>
    <property type="match status" value="1"/>
</dbReference>
<evidence type="ECO:0000256" key="7">
    <source>
        <dbReference type="ARBA" id="ARBA00023180"/>
    </source>
</evidence>
<dbReference type="Pfam" id="PF17170">
    <property type="entry name" value="DUF5128"/>
    <property type="match status" value="1"/>
</dbReference>
<keyword evidence="5" id="KW-0677">Repeat</keyword>
<evidence type="ECO:0000313" key="10">
    <source>
        <dbReference type="EMBL" id="MBY6217319.1"/>
    </source>
</evidence>
<sequence length="331" mass="35648">MVPSTSRAIAAAGALALAACGGTPREDAARVDMDTDWAQVPEDVAFGELSAVDVDSHGHIFVLHRAGREWVEPFPAEEIAEPTVFMFASNGRLLGKWGSGALVMPHGLSVDGEDKVWITDVAREQVLRFSHDGNEELVIGERGVSGQDGAHFARPADVAFVGDRVLVADGYINDRIAIFDREGNFLGQWGEEGAGEGQFDLPHAIAADEERIYVADRENARVQVLTHDGEPLAIWKPDGTGHPYAVKPIGSGYALIVEGRDAQNRYGAIMRVYRADGSLERVFDAGIDPREGESLGHDIALARDGSVYMIDNRAGRVVKFKLGSAGVSDED</sequence>
<dbReference type="InterPro" id="IPR011042">
    <property type="entry name" value="6-blade_b-propeller_TolB-like"/>
</dbReference>
<keyword evidence="8 10" id="KW-0456">Lyase</keyword>
<dbReference type="GO" id="GO:0006518">
    <property type="term" value="P:peptide metabolic process"/>
    <property type="evidence" value="ECO:0007669"/>
    <property type="project" value="InterPro"/>
</dbReference>
<evidence type="ECO:0000256" key="2">
    <source>
        <dbReference type="ARBA" id="ARBA00012343"/>
    </source>
</evidence>
<dbReference type="PANTHER" id="PTHR10680">
    <property type="entry name" value="PEPTIDYL-GLYCINE ALPHA-AMIDATING MONOOXYGENASE"/>
    <property type="match status" value="1"/>
</dbReference>
<dbReference type="PROSITE" id="PS51125">
    <property type="entry name" value="NHL"/>
    <property type="match status" value="1"/>
</dbReference>
<dbReference type="EC" id="4.3.2.5" evidence="2"/>
<comment type="caution">
    <text evidence="10">The sequence shown here is derived from an EMBL/GenBank/DDBJ whole genome shotgun (WGS) entry which is preliminary data.</text>
</comment>
<name>A0A9Q3RZD7_9SPHN</name>
<dbReference type="Gene3D" id="2.120.10.30">
    <property type="entry name" value="TolB, C-terminal domain"/>
    <property type="match status" value="1"/>
</dbReference>
<dbReference type="AlphaFoldDB" id="A0A9Q3RZD7"/>
<keyword evidence="3" id="KW-0479">Metal-binding</keyword>
<evidence type="ECO:0000256" key="8">
    <source>
        <dbReference type="ARBA" id="ARBA00023239"/>
    </source>
</evidence>
<proteinExistence type="predicted"/>
<evidence type="ECO:0000256" key="4">
    <source>
        <dbReference type="ARBA" id="ARBA00022729"/>
    </source>
</evidence>
<evidence type="ECO:0000256" key="3">
    <source>
        <dbReference type="ARBA" id="ARBA00022723"/>
    </source>
</evidence>